<organism evidence="1">
    <name type="scientific">Rhizophora mucronata</name>
    <name type="common">Asiatic mangrove</name>
    <dbReference type="NCBI Taxonomy" id="61149"/>
    <lineage>
        <taxon>Eukaryota</taxon>
        <taxon>Viridiplantae</taxon>
        <taxon>Streptophyta</taxon>
        <taxon>Embryophyta</taxon>
        <taxon>Tracheophyta</taxon>
        <taxon>Spermatophyta</taxon>
        <taxon>Magnoliopsida</taxon>
        <taxon>eudicotyledons</taxon>
        <taxon>Gunneridae</taxon>
        <taxon>Pentapetalae</taxon>
        <taxon>rosids</taxon>
        <taxon>fabids</taxon>
        <taxon>Malpighiales</taxon>
        <taxon>Rhizophoraceae</taxon>
        <taxon>Rhizophora</taxon>
    </lineage>
</organism>
<evidence type="ECO:0000313" key="1">
    <source>
        <dbReference type="EMBL" id="MBX57943.1"/>
    </source>
</evidence>
<accession>A0A2P2PTF0</accession>
<protein>
    <submittedName>
        <fullName evidence="1">Uncharacterized protein</fullName>
    </submittedName>
</protein>
<proteinExistence type="predicted"/>
<sequence>MTTIEKLPKIMLGSILFLHHYFTSKKKKEKAGEGEGNRNICCRNIHIF</sequence>
<reference evidence="1" key="1">
    <citation type="submission" date="2018-02" db="EMBL/GenBank/DDBJ databases">
        <title>Rhizophora mucronata_Transcriptome.</title>
        <authorList>
            <person name="Meera S.P."/>
            <person name="Sreeshan A."/>
            <person name="Augustine A."/>
        </authorList>
    </citation>
    <scope>NUCLEOTIDE SEQUENCE</scope>
    <source>
        <tissue evidence="1">Leaf</tissue>
    </source>
</reference>
<dbReference type="AlphaFoldDB" id="A0A2P2PTF0"/>
<dbReference type="EMBL" id="GGEC01077459">
    <property type="protein sequence ID" value="MBX57943.1"/>
    <property type="molecule type" value="Transcribed_RNA"/>
</dbReference>
<name>A0A2P2PTF0_RHIMU</name>